<dbReference type="Gene3D" id="2.60.220.50">
    <property type="match status" value="1"/>
</dbReference>
<evidence type="ECO:0008006" key="18">
    <source>
        <dbReference type="Google" id="ProtNLM"/>
    </source>
</evidence>
<dbReference type="Gene3D" id="1.20.1070.10">
    <property type="entry name" value="Rhodopsin 7-helix transmembrane proteins"/>
    <property type="match status" value="1"/>
</dbReference>
<keyword evidence="4 12" id="KW-0812">Transmembrane</keyword>
<evidence type="ECO:0000256" key="3">
    <source>
        <dbReference type="ARBA" id="ARBA00022536"/>
    </source>
</evidence>
<dbReference type="InterPro" id="IPR000832">
    <property type="entry name" value="GPCR_2_secretin-like"/>
</dbReference>
<feature type="domain" description="G-protein coupled receptors family 2 profile 2" evidence="15">
    <location>
        <begin position="401"/>
        <end position="566"/>
    </location>
</feature>
<dbReference type="InterPro" id="IPR046338">
    <property type="entry name" value="GAIN_dom_sf"/>
</dbReference>
<dbReference type="PROSITE" id="PS50261">
    <property type="entry name" value="G_PROTEIN_RECEP_F2_4"/>
    <property type="match status" value="1"/>
</dbReference>
<accession>A0A674MHQ0</accession>
<reference evidence="16 17" key="1">
    <citation type="journal article" date="2011" name="Genome Biol. Evol.">
        <title>Integration of the genetic map and genome assembly of fugu facilitates insights into distinct features of genome evolution in teleosts and mammals.</title>
        <authorList>
            <person name="Kai W."/>
            <person name="Kikuchi K."/>
            <person name="Tohari S."/>
            <person name="Chew A.K."/>
            <person name="Tay A."/>
            <person name="Fujiwara A."/>
            <person name="Hosoya S."/>
            <person name="Suetake H."/>
            <person name="Naruse K."/>
            <person name="Brenner S."/>
            <person name="Suzuki Y."/>
            <person name="Venkatesh B."/>
        </authorList>
    </citation>
    <scope>NUCLEOTIDE SEQUENCE [LARGE SCALE GENOMIC DNA]</scope>
</reference>
<reference evidence="16" key="3">
    <citation type="submission" date="2025-09" db="UniProtKB">
        <authorList>
            <consortium name="Ensembl"/>
        </authorList>
    </citation>
    <scope>IDENTIFICATION</scope>
</reference>
<dbReference type="SMART" id="SM00303">
    <property type="entry name" value="GPS"/>
    <property type="match status" value="1"/>
</dbReference>
<dbReference type="GO" id="GO:0005509">
    <property type="term" value="F:calcium ion binding"/>
    <property type="evidence" value="ECO:0007669"/>
    <property type="project" value="InterPro"/>
</dbReference>
<dbReference type="Gene3D" id="2.10.25.10">
    <property type="entry name" value="Laminin"/>
    <property type="match status" value="5"/>
</dbReference>
<evidence type="ECO:0000256" key="1">
    <source>
        <dbReference type="ARBA" id="ARBA00004651"/>
    </source>
</evidence>
<dbReference type="PANTHER" id="PTHR12011:SF469">
    <property type="entry name" value="ADHESION G PROTEIN-COUPLED RECEPTOR E1-RELATED"/>
    <property type="match status" value="1"/>
</dbReference>
<dbReference type="PANTHER" id="PTHR12011">
    <property type="entry name" value="ADHESION G-PROTEIN COUPLED RECEPTOR"/>
    <property type="match status" value="1"/>
</dbReference>
<dbReference type="Pfam" id="PF00002">
    <property type="entry name" value="7tm_2"/>
    <property type="match status" value="1"/>
</dbReference>
<dbReference type="SMART" id="SM00181">
    <property type="entry name" value="EGF"/>
    <property type="match status" value="5"/>
</dbReference>
<evidence type="ECO:0000256" key="9">
    <source>
        <dbReference type="ARBA" id="ARBA00023157"/>
    </source>
</evidence>
<feature type="domain" description="EGF-like" evidence="14">
    <location>
        <begin position="276"/>
        <end position="314"/>
    </location>
</feature>
<evidence type="ECO:0000256" key="5">
    <source>
        <dbReference type="ARBA" id="ARBA00022729"/>
    </source>
</evidence>
<dbReference type="FunFam" id="2.10.25.10:FF:000038">
    <property type="entry name" value="Fibrillin 2"/>
    <property type="match status" value="1"/>
</dbReference>
<organism evidence="16 17">
    <name type="scientific">Takifugu rubripes</name>
    <name type="common">Japanese pufferfish</name>
    <name type="synonym">Fugu rubripes</name>
    <dbReference type="NCBI Taxonomy" id="31033"/>
    <lineage>
        <taxon>Eukaryota</taxon>
        <taxon>Metazoa</taxon>
        <taxon>Chordata</taxon>
        <taxon>Craniata</taxon>
        <taxon>Vertebrata</taxon>
        <taxon>Euteleostomi</taxon>
        <taxon>Actinopterygii</taxon>
        <taxon>Neopterygii</taxon>
        <taxon>Teleostei</taxon>
        <taxon>Neoteleostei</taxon>
        <taxon>Acanthomorphata</taxon>
        <taxon>Eupercaria</taxon>
        <taxon>Tetraodontiformes</taxon>
        <taxon>Tetradontoidea</taxon>
        <taxon>Tetraodontidae</taxon>
        <taxon>Takifugu</taxon>
    </lineage>
</organism>
<dbReference type="PROSITE" id="PS50026">
    <property type="entry name" value="EGF_3"/>
    <property type="match status" value="5"/>
</dbReference>
<dbReference type="GO" id="GO:0004930">
    <property type="term" value="F:G protein-coupled receptor activity"/>
    <property type="evidence" value="ECO:0007669"/>
    <property type="project" value="InterPro"/>
</dbReference>
<evidence type="ECO:0000256" key="2">
    <source>
        <dbReference type="ARBA" id="ARBA00022475"/>
    </source>
</evidence>
<feature type="transmembrane region" description="Helical" evidence="12">
    <location>
        <begin position="466"/>
        <end position="491"/>
    </location>
</feature>
<name>A0A674MHQ0_TAKRU</name>
<dbReference type="InterPro" id="IPR018097">
    <property type="entry name" value="EGF_Ca-bd_CS"/>
</dbReference>
<dbReference type="InterPro" id="IPR009030">
    <property type="entry name" value="Growth_fac_rcpt_cys_sf"/>
</dbReference>
<dbReference type="GO" id="GO:0005886">
    <property type="term" value="C:plasma membrane"/>
    <property type="evidence" value="ECO:0007669"/>
    <property type="project" value="UniProtKB-SubCell"/>
</dbReference>
<dbReference type="PROSITE" id="PS00010">
    <property type="entry name" value="ASX_HYDROXYL"/>
    <property type="match status" value="5"/>
</dbReference>
<dbReference type="SUPFAM" id="SSF57184">
    <property type="entry name" value="Growth factor receptor domain"/>
    <property type="match status" value="2"/>
</dbReference>
<evidence type="ECO:0000313" key="17">
    <source>
        <dbReference type="Proteomes" id="UP000005226"/>
    </source>
</evidence>
<keyword evidence="9" id="KW-1015">Disulfide bond</keyword>
<sequence length="699" mass="77678">MNFSLLTSPLLIHTVALVSEFLSAAVIDLKTLDNVIILCSSFWSQKVSKWSASKCLILYLYALPNMPKLSDIDECKQNGICGQTSYCTNIDGGFHCTCFIGYRATDSASPPGSNNLCIGINTAPLPLSSEASNHVDDDECLANICGDNGACLNNNGSFTCTCNEGYYVAMDARPVCQDIDECMNSTVCGPESTCTNTPGSFTCACNWGWAPTDRSVEPREESNVCIDVGECVEFPTICGPKSNCTNLIGSYNCTCNSGYRLNNLEVIASVTNPCTDIDECAETPGICGRNTVCTNVPGTFFCSCPDGFYPSTGILWLVGTSFCKSKQNNPAKLLKKAEMLLRHIYISEFLSSGEKRWSTDGCWISFAHENYTVCSCSHLSTFALIMQIAEVTEPAPANPFLDWLNRVCVIVGLFFFGLAIFTFLLCSWNPKINNTARLHLCLNLSMSHLLLLWNQEYTENELACTVMAGLLHFLVIASFVWMLLEALQLHLLVRRLTKVQVIQRDGLPRPLLYLIGYGVPFTIVGVSALVYSDGYGATEAKMCWLSERRKFNWALTGPVIAILGVSQNCVKFVSKTKSLTFVILGCTWILGLYQTNLFFQVLFIILNSQQGTFLFIVHCLLNKEVRDEYIKWLTCTCGKDITVVSPWKLKQSPYGVQPQKNWKDLCDTEKPFCSGRETLPRSLRIWTNKQMMEKKVEDQ</sequence>
<feature type="domain" description="EGF-like" evidence="14">
    <location>
        <begin position="71"/>
        <end position="108"/>
    </location>
</feature>
<reference evidence="16" key="2">
    <citation type="submission" date="2025-08" db="UniProtKB">
        <authorList>
            <consortium name="Ensembl"/>
        </authorList>
    </citation>
    <scope>IDENTIFICATION</scope>
</reference>
<evidence type="ECO:0000256" key="4">
    <source>
        <dbReference type="ARBA" id="ARBA00022692"/>
    </source>
</evidence>
<dbReference type="PROSITE" id="PS01187">
    <property type="entry name" value="EGF_CA"/>
    <property type="match status" value="2"/>
</dbReference>
<dbReference type="GeneTree" id="ENSGT00940000163334"/>
<dbReference type="SMART" id="SM00179">
    <property type="entry name" value="EGF_CA"/>
    <property type="match status" value="5"/>
</dbReference>
<comment type="subcellular location">
    <subcellularLocation>
        <location evidence="1">Cell membrane</location>
        <topology evidence="1">Multi-pass membrane protein</topology>
    </subcellularLocation>
</comment>
<keyword evidence="17" id="KW-1185">Reference proteome</keyword>
<feature type="chain" id="PRO_5025408749" description="Adhesion G protein-coupled receptor E8" evidence="13">
    <location>
        <begin position="25"/>
        <end position="699"/>
    </location>
</feature>
<feature type="domain" description="EGF-like" evidence="14">
    <location>
        <begin position="136"/>
        <end position="177"/>
    </location>
</feature>
<dbReference type="Pfam" id="PF07645">
    <property type="entry name" value="EGF_CA"/>
    <property type="match status" value="5"/>
</dbReference>
<dbReference type="Ensembl" id="ENSTRUT00000079674.1">
    <property type="protein sequence ID" value="ENSTRUP00000060982.1"/>
    <property type="gene ID" value="ENSTRUG00000006866.3"/>
</dbReference>
<evidence type="ECO:0000256" key="10">
    <source>
        <dbReference type="ARBA" id="ARBA00023180"/>
    </source>
</evidence>
<keyword evidence="6" id="KW-0677">Repeat</keyword>
<feature type="domain" description="EGF-like" evidence="14">
    <location>
        <begin position="178"/>
        <end position="215"/>
    </location>
</feature>
<dbReference type="InterPro" id="IPR000152">
    <property type="entry name" value="EGF-type_Asp/Asn_hydroxyl_site"/>
</dbReference>
<dbReference type="Pfam" id="PF01825">
    <property type="entry name" value="GPS"/>
    <property type="match status" value="1"/>
</dbReference>
<dbReference type="CDD" id="cd00054">
    <property type="entry name" value="EGF_CA"/>
    <property type="match status" value="5"/>
</dbReference>
<dbReference type="InterPro" id="IPR049883">
    <property type="entry name" value="NOTCH1_EGF-like"/>
</dbReference>
<dbReference type="GO" id="GO:0007166">
    <property type="term" value="P:cell surface receptor signaling pathway"/>
    <property type="evidence" value="ECO:0007669"/>
    <property type="project" value="InterPro"/>
</dbReference>
<dbReference type="InterPro" id="IPR017981">
    <property type="entry name" value="GPCR_2-like_7TM"/>
</dbReference>
<dbReference type="InterPro" id="IPR000203">
    <property type="entry name" value="GPS"/>
</dbReference>
<keyword evidence="3 11" id="KW-0245">EGF-like domain</keyword>
<dbReference type="GO" id="GO:0030855">
    <property type="term" value="P:epithelial cell differentiation"/>
    <property type="evidence" value="ECO:0007669"/>
    <property type="project" value="UniProtKB-ARBA"/>
</dbReference>
<comment type="caution">
    <text evidence="11">Lacks conserved residue(s) required for the propagation of feature annotation.</text>
</comment>
<dbReference type="GO" id="GO:0007189">
    <property type="term" value="P:adenylate cyclase-activating G protein-coupled receptor signaling pathway"/>
    <property type="evidence" value="ECO:0007669"/>
    <property type="project" value="TreeGrafter"/>
</dbReference>
<keyword evidence="5 13" id="KW-0732">Signal</keyword>
<evidence type="ECO:0000256" key="13">
    <source>
        <dbReference type="SAM" id="SignalP"/>
    </source>
</evidence>
<evidence type="ECO:0000256" key="11">
    <source>
        <dbReference type="PROSITE-ProRule" id="PRU00076"/>
    </source>
</evidence>
<evidence type="ECO:0000259" key="15">
    <source>
        <dbReference type="PROSITE" id="PS50261"/>
    </source>
</evidence>
<keyword evidence="8 12" id="KW-0472">Membrane</keyword>
<evidence type="ECO:0000313" key="16">
    <source>
        <dbReference type="Ensembl" id="ENSTRUP00000060982.1"/>
    </source>
</evidence>
<feature type="transmembrane region" description="Helical" evidence="12">
    <location>
        <begin position="579"/>
        <end position="595"/>
    </location>
</feature>
<evidence type="ECO:0000256" key="12">
    <source>
        <dbReference type="SAM" id="Phobius"/>
    </source>
</evidence>
<keyword evidence="10" id="KW-0325">Glycoprotein</keyword>
<dbReference type="InParanoid" id="A0A674MHQ0"/>
<dbReference type="AlphaFoldDB" id="A0A674MHQ0"/>
<feature type="transmembrane region" description="Helical" evidence="12">
    <location>
        <begin position="403"/>
        <end position="426"/>
    </location>
</feature>
<dbReference type="InterPro" id="IPR001881">
    <property type="entry name" value="EGF-like_Ca-bd_dom"/>
</dbReference>
<dbReference type="InterPro" id="IPR000742">
    <property type="entry name" value="EGF"/>
</dbReference>
<evidence type="ECO:0000259" key="14">
    <source>
        <dbReference type="PROSITE" id="PS50026"/>
    </source>
</evidence>
<evidence type="ECO:0000256" key="6">
    <source>
        <dbReference type="ARBA" id="ARBA00022737"/>
    </source>
</evidence>
<feature type="signal peptide" evidence="13">
    <location>
        <begin position="1"/>
        <end position="24"/>
    </location>
</feature>
<dbReference type="Proteomes" id="UP000005226">
    <property type="component" value="Chromosome 5"/>
</dbReference>
<dbReference type="FunFam" id="2.10.25.10:FF:000005">
    <property type="entry name" value="Fibrillin 2"/>
    <property type="match status" value="1"/>
</dbReference>
<keyword evidence="2" id="KW-1003">Cell membrane</keyword>
<keyword evidence="7 12" id="KW-1133">Transmembrane helix</keyword>
<evidence type="ECO:0000256" key="7">
    <source>
        <dbReference type="ARBA" id="ARBA00022989"/>
    </source>
</evidence>
<evidence type="ECO:0000256" key="8">
    <source>
        <dbReference type="ARBA" id="ARBA00023136"/>
    </source>
</evidence>
<proteinExistence type="predicted"/>
<feature type="domain" description="EGF-like" evidence="14">
    <location>
        <begin position="227"/>
        <end position="265"/>
    </location>
</feature>
<feature type="transmembrane region" description="Helical" evidence="12">
    <location>
        <begin position="511"/>
        <end position="531"/>
    </location>
</feature>
<protein>
    <recommendedName>
        <fullName evidence="18">Adhesion G protein-coupled receptor E8</fullName>
    </recommendedName>
</protein>